<dbReference type="PROSITE" id="PS50965">
    <property type="entry name" value="NERD"/>
    <property type="match status" value="1"/>
</dbReference>
<keyword evidence="4" id="KW-1185">Reference proteome</keyword>
<feature type="compositionally biased region" description="Pro residues" evidence="1">
    <location>
        <begin position="195"/>
        <end position="209"/>
    </location>
</feature>
<reference evidence="3 4" key="1">
    <citation type="journal article" date="2019" name="Int. J. Syst. Evol. Microbiol.">
        <title>The Global Catalogue of Microorganisms (GCM) 10K type strain sequencing project: providing services to taxonomists for standard genome sequencing and annotation.</title>
        <authorList>
            <consortium name="The Broad Institute Genomics Platform"/>
            <consortium name="The Broad Institute Genome Sequencing Center for Infectious Disease"/>
            <person name="Wu L."/>
            <person name="Ma J."/>
        </authorList>
    </citation>
    <scope>NUCLEOTIDE SEQUENCE [LARGE SCALE GENOMIC DNA]</scope>
    <source>
        <strain evidence="3 4">JCM 16021</strain>
    </source>
</reference>
<dbReference type="InterPro" id="IPR011528">
    <property type="entry name" value="NERD"/>
</dbReference>
<feature type="compositionally biased region" description="Low complexity" evidence="1">
    <location>
        <begin position="320"/>
        <end position="329"/>
    </location>
</feature>
<accession>A0ABN2YNC2</accession>
<sequence>MVGETARVLPEDPARPGPAEGDAATGGRLIESSRRWQPGGRRESITASELRALEGHGFTVFHNVRWPGKRLAKIDHVVIGGGQVWVVSAQKWSGSLTVTGGVLKENGRLRQKYVTEAAEQTQAIASLSPMLPPSTFHPILCVEKDEWVNERFGDVWICSSINVATVLQTPPDKGPDYLHNDLVRQLEEALKEQVAPPPPVPLRRVPPPELTGEAGAAESGAAEGAKVSRRARRRYLKDTTKTAPSGPGSSSGPRKGVVVLAVAALAVAALAYFKPSVVTEPVGSITDSVTGVFWPDDGGDAPADVEKPKKNKNKGKKSQQDQQQEQPAG</sequence>
<proteinExistence type="predicted"/>
<evidence type="ECO:0000313" key="4">
    <source>
        <dbReference type="Proteomes" id="UP001500575"/>
    </source>
</evidence>
<dbReference type="EMBL" id="BAAAQQ010000013">
    <property type="protein sequence ID" value="GAA2129874.1"/>
    <property type="molecule type" value="Genomic_DNA"/>
</dbReference>
<protein>
    <recommendedName>
        <fullName evidence="2">NERD domain-containing protein</fullName>
    </recommendedName>
</protein>
<feature type="region of interest" description="Disordered" evidence="1">
    <location>
        <begin position="190"/>
        <end position="231"/>
    </location>
</feature>
<dbReference type="Proteomes" id="UP001500575">
    <property type="component" value="Unassembled WGS sequence"/>
</dbReference>
<organism evidence="3 4">
    <name type="scientific">Nocardioides bigeumensis</name>
    <dbReference type="NCBI Taxonomy" id="433657"/>
    <lineage>
        <taxon>Bacteria</taxon>
        <taxon>Bacillati</taxon>
        <taxon>Actinomycetota</taxon>
        <taxon>Actinomycetes</taxon>
        <taxon>Propionibacteriales</taxon>
        <taxon>Nocardioidaceae</taxon>
        <taxon>Nocardioides</taxon>
    </lineage>
</organism>
<feature type="region of interest" description="Disordered" evidence="1">
    <location>
        <begin position="1"/>
        <end position="27"/>
    </location>
</feature>
<feature type="domain" description="NERD" evidence="2">
    <location>
        <begin position="38"/>
        <end position="137"/>
    </location>
</feature>
<dbReference type="Pfam" id="PF08378">
    <property type="entry name" value="NERD"/>
    <property type="match status" value="1"/>
</dbReference>
<feature type="region of interest" description="Disordered" evidence="1">
    <location>
        <begin position="291"/>
        <end position="329"/>
    </location>
</feature>
<evidence type="ECO:0000259" key="2">
    <source>
        <dbReference type="PROSITE" id="PS50965"/>
    </source>
</evidence>
<comment type="caution">
    <text evidence="3">The sequence shown here is derived from an EMBL/GenBank/DDBJ whole genome shotgun (WGS) entry which is preliminary data.</text>
</comment>
<evidence type="ECO:0000256" key="1">
    <source>
        <dbReference type="SAM" id="MobiDB-lite"/>
    </source>
</evidence>
<name>A0ABN2YNC2_9ACTN</name>
<evidence type="ECO:0000313" key="3">
    <source>
        <dbReference type="EMBL" id="GAA2129874.1"/>
    </source>
</evidence>
<gene>
    <name evidence="3" type="ORF">GCM10009843_31900</name>
</gene>
<feature type="compositionally biased region" description="Low complexity" evidence="1">
    <location>
        <begin position="212"/>
        <end position="225"/>
    </location>
</feature>